<organism evidence="2 3">
    <name type="scientific">Triparma retinervis</name>
    <dbReference type="NCBI Taxonomy" id="2557542"/>
    <lineage>
        <taxon>Eukaryota</taxon>
        <taxon>Sar</taxon>
        <taxon>Stramenopiles</taxon>
        <taxon>Ochrophyta</taxon>
        <taxon>Bolidophyceae</taxon>
        <taxon>Parmales</taxon>
        <taxon>Triparmaceae</taxon>
        <taxon>Triparma</taxon>
    </lineage>
</organism>
<dbReference type="AlphaFoldDB" id="A0A9W7AF94"/>
<protein>
    <submittedName>
        <fullName evidence="2">Uncharacterized protein</fullName>
    </submittedName>
</protein>
<proteinExistence type="predicted"/>
<feature type="region of interest" description="Disordered" evidence="1">
    <location>
        <begin position="157"/>
        <end position="189"/>
    </location>
</feature>
<dbReference type="Proteomes" id="UP001165082">
    <property type="component" value="Unassembled WGS sequence"/>
</dbReference>
<dbReference type="OrthoDB" id="10633599at2759"/>
<evidence type="ECO:0000256" key="1">
    <source>
        <dbReference type="SAM" id="MobiDB-lite"/>
    </source>
</evidence>
<gene>
    <name evidence="2" type="ORF">TrRE_jg3204</name>
</gene>
<reference evidence="2" key="1">
    <citation type="submission" date="2022-07" db="EMBL/GenBank/DDBJ databases">
        <title>Genome analysis of Parmales, a sister group of diatoms, reveals the evolutionary specialization of diatoms from phago-mixotrophs to photoautotrophs.</title>
        <authorList>
            <person name="Ban H."/>
            <person name="Sato S."/>
            <person name="Yoshikawa S."/>
            <person name="Kazumasa Y."/>
            <person name="Nakamura Y."/>
            <person name="Ichinomiya M."/>
            <person name="Saitoh K."/>
            <person name="Sato N."/>
            <person name="Blanc-Mathieu R."/>
            <person name="Endo H."/>
            <person name="Kuwata A."/>
            <person name="Ogata H."/>
        </authorList>
    </citation>
    <scope>NUCLEOTIDE SEQUENCE</scope>
</reference>
<comment type="caution">
    <text evidence="2">The sequence shown here is derived from an EMBL/GenBank/DDBJ whole genome shotgun (WGS) entry which is preliminary data.</text>
</comment>
<feature type="compositionally biased region" description="Basic and acidic residues" evidence="1">
    <location>
        <begin position="173"/>
        <end position="186"/>
    </location>
</feature>
<sequence length="542" mass="61150">MRKEEEEIMGIAVQLEKVDKEGEENHILVTLDELKKSFVITNYDYIVGECNILTKANPTNFRDCYLARDTYAKYEKAGEKRVHKQPVVLARFVLGFQRLKENLEQGDKGKEAVLALGNFMRRVLYEVVLLCKEDFLKIKTIATDEDLYAGNRLNTSKTGEGKEGGEASWCQYRDPKEGNKAHDENPRNISGVRGDTEKRFLLIQLLVGLAILQLDEADVSFSHSEIHVVTTNCTGVPHVDAVRGFLPETLLRVCTDRDKVVSTAFIQIESVAYKRDLLLLEDQPGFVYVAVKLHSFDSEGSIPLGNPSSTFDELLSSCMVELLRVDLKKETTEKFLLPASEFYNGTEGKGFLKLGTLKMPSGGNDEGKRTGEEEACLLGSNKFLGVNSKMKTSKILPAVADFAKEIAGQAKRRIEERKREGTGGNPLEAWAEGLERVKMEKVFYIVDSSGAVEAEEERDVVYMEKNLKTGEMEERTIKAKVTKGANLKPQFFPHTNVKLNDNFNKEEVLFLRFFFVPERLQNTVSGSNSQELRELWGKWNRS</sequence>
<accession>A0A9W7AF94</accession>
<name>A0A9W7AF94_9STRA</name>
<keyword evidence="3" id="KW-1185">Reference proteome</keyword>
<dbReference type="EMBL" id="BRXZ01002696">
    <property type="protein sequence ID" value="GMH68123.1"/>
    <property type="molecule type" value="Genomic_DNA"/>
</dbReference>
<evidence type="ECO:0000313" key="2">
    <source>
        <dbReference type="EMBL" id="GMH68123.1"/>
    </source>
</evidence>
<evidence type="ECO:0000313" key="3">
    <source>
        <dbReference type="Proteomes" id="UP001165082"/>
    </source>
</evidence>